<evidence type="ECO:0000256" key="4">
    <source>
        <dbReference type="ARBA" id="ARBA00025742"/>
    </source>
</evidence>
<keyword evidence="1" id="KW-0479">Metal-binding</keyword>
<evidence type="ECO:0000256" key="1">
    <source>
        <dbReference type="ARBA" id="ARBA00022723"/>
    </source>
</evidence>
<name>A0A0R1S645_9LACO</name>
<dbReference type="InterPro" id="IPR050884">
    <property type="entry name" value="CNP_phosphodiesterase-III"/>
</dbReference>
<dbReference type="GO" id="GO:0016787">
    <property type="term" value="F:hydrolase activity"/>
    <property type="evidence" value="ECO:0007669"/>
    <property type="project" value="UniProtKB-KW"/>
</dbReference>
<dbReference type="SUPFAM" id="SSF56300">
    <property type="entry name" value="Metallo-dependent phosphatases"/>
    <property type="match status" value="1"/>
</dbReference>
<comment type="similarity">
    <text evidence="4">Belongs to the cyclic nucleotide phosphodiesterase class-III family.</text>
</comment>
<accession>A0A0R1S645</accession>
<evidence type="ECO:0000313" key="6">
    <source>
        <dbReference type="EMBL" id="KRL64353.1"/>
    </source>
</evidence>
<dbReference type="InterPro" id="IPR029052">
    <property type="entry name" value="Metallo-depent_PP-like"/>
</dbReference>
<dbReference type="GO" id="GO:0046872">
    <property type="term" value="F:metal ion binding"/>
    <property type="evidence" value="ECO:0007669"/>
    <property type="project" value="UniProtKB-KW"/>
</dbReference>
<gene>
    <name evidence="6" type="ORF">FC85_GL000862</name>
</gene>
<dbReference type="Proteomes" id="UP000052013">
    <property type="component" value="Unassembled WGS sequence"/>
</dbReference>
<comment type="caution">
    <text evidence="6">The sequence shown here is derived from an EMBL/GenBank/DDBJ whole genome shotgun (WGS) entry which is preliminary data.</text>
</comment>
<evidence type="ECO:0000313" key="7">
    <source>
        <dbReference type="Proteomes" id="UP000052013"/>
    </source>
</evidence>
<evidence type="ECO:0000256" key="3">
    <source>
        <dbReference type="ARBA" id="ARBA00023004"/>
    </source>
</evidence>
<dbReference type="PANTHER" id="PTHR42988:SF2">
    <property type="entry name" value="CYCLIC NUCLEOTIDE PHOSPHODIESTERASE CBUA0032-RELATED"/>
    <property type="match status" value="1"/>
</dbReference>
<dbReference type="PATRIC" id="fig|1423739.3.peg.909"/>
<dbReference type="STRING" id="1423739.FC85_GL000862"/>
<keyword evidence="2" id="KW-0378">Hydrolase</keyword>
<evidence type="ECO:0000256" key="2">
    <source>
        <dbReference type="ARBA" id="ARBA00022801"/>
    </source>
</evidence>
<dbReference type="InterPro" id="IPR022302">
    <property type="entry name" value="Phosphoesterase_putative"/>
</dbReference>
<dbReference type="PANTHER" id="PTHR42988">
    <property type="entry name" value="PHOSPHOHYDROLASE"/>
    <property type="match status" value="1"/>
</dbReference>
<organism evidence="6 7">
    <name type="scientific">Lentilactobacillus diolivorans DSM 14421</name>
    <dbReference type="NCBI Taxonomy" id="1423739"/>
    <lineage>
        <taxon>Bacteria</taxon>
        <taxon>Bacillati</taxon>
        <taxon>Bacillota</taxon>
        <taxon>Bacilli</taxon>
        <taxon>Lactobacillales</taxon>
        <taxon>Lactobacillaceae</taxon>
        <taxon>Lentilactobacillus</taxon>
    </lineage>
</organism>
<dbReference type="Pfam" id="PF00149">
    <property type="entry name" value="Metallophos"/>
    <property type="match status" value="1"/>
</dbReference>
<keyword evidence="3" id="KW-0408">Iron</keyword>
<dbReference type="NCBIfam" id="TIGR03729">
    <property type="entry name" value="acc_ester"/>
    <property type="match status" value="1"/>
</dbReference>
<dbReference type="EMBL" id="AZEY01000090">
    <property type="protein sequence ID" value="KRL64353.1"/>
    <property type="molecule type" value="Genomic_DNA"/>
</dbReference>
<feature type="domain" description="Calcineurin-like phosphoesterase" evidence="5">
    <location>
        <begin position="2"/>
        <end position="227"/>
    </location>
</feature>
<reference evidence="6 7" key="1">
    <citation type="journal article" date="2015" name="Genome Announc.">
        <title>Expanding the biotechnology potential of lactobacilli through comparative genomics of 213 strains and associated genera.</title>
        <authorList>
            <person name="Sun Z."/>
            <person name="Harris H.M."/>
            <person name="McCann A."/>
            <person name="Guo C."/>
            <person name="Argimon S."/>
            <person name="Zhang W."/>
            <person name="Yang X."/>
            <person name="Jeffery I.B."/>
            <person name="Cooney J.C."/>
            <person name="Kagawa T.F."/>
            <person name="Liu W."/>
            <person name="Song Y."/>
            <person name="Salvetti E."/>
            <person name="Wrobel A."/>
            <person name="Rasinkangas P."/>
            <person name="Parkhill J."/>
            <person name="Rea M.C."/>
            <person name="O'Sullivan O."/>
            <person name="Ritari J."/>
            <person name="Douillard F.P."/>
            <person name="Paul Ross R."/>
            <person name="Yang R."/>
            <person name="Briner A.E."/>
            <person name="Felis G.E."/>
            <person name="de Vos W.M."/>
            <person name="Barrangou R."/>
            <person name="Klaenhammer T.R."/>
            <person name="Caufield P.W."/>
            <person name="Cui Y."/>
            <person name="Zhang H."/>
            <person name="O'Toole P.W."/>
        </authorList>
    </citation>
    <scope>NUCLEOTIDE SEQUENCE [LARGE SCALE GENOMIC DNA]</scope>
    <source>
        <strain evidence="6 7">DSM 14421</strain>
    </source>
</reference>
<dbReference type="RefSeq" id="WP_057865315.1">
    <property type="nucleotide sequence ID" value="NZ_AZEY01000090.1"/>
</dbReference>
<evidence type="ECO:0000259" key="5">
    <source>
        <dbReference type="Pfam" id="PF00149"/>
    </source>
</evidence>
<dbReference type="InterPro" id="IPR004843">
    <property type="entry name" value="Calcineurin-like_PHP"/>
</dbReference>
<proteinExistence type="inferred from homology"/>
<protein>
    <submittedName>
        <fullName evidence="6">Phosphoesterase</fullName>
    </submittedName>
</protein>
<sequence>MIKIAATSDNHLDINKIPVDQAIKQQAHFLKQQQIGYYLIGGDMFNDFEKTVEYVQKLAKLVSPTKVLFIAGNHDMIKNVTYEQLETGSWPGYLNNRFVDIPNSNYRIIGLNGWYDYSFADNVNKTIDQFYQWKMAYWIDSLISQPMSDVEREGIVIAQLDKQLQMAKNEAKKVILMTHFVPNRHFIRYTTDFRFWNMANAMMGSKRIEDLINHYQVERVIFGHIHQRIVPIQVKQTWYYNAAVGYHNHRHNEWSSNDFIEEWQNQLKIIQLF</sequence>
<dbReference type="Gene3D" id="3.60.21.10">
    <property type="match status" value="1"/>
</dbReference>
<dbReference type="AlphaFoldDB" id="A0A0R1S645"/>